<dbReference type="GO" id="GO:0016747">
    <property type="term" value="F:acyltransferase activity, transferring groups other than amino-acyl groups"/>
    <property type="evidence" value="ECO:0007669"/>
    <property type="project" value="InterPro"/>
</dbReference>
<comment type="caution">
    <text evidence="2">The sequence shown here is derived from an EMBL/GenBank/DDBJ whole genome shotgun (WGS) entry which is preliminary data.</text>
</comment>
<dbReference type="Pfam" id="PF13302">
    <property type="entry name" value="Acetyltransf_3"/>
    <property type="match status" value="1"/>
</dbReference>
<sequence length="168" mass="18665">MSILETERTRLRELHEGDAAFTLELLNEPGWLRFIGDRGIRTEDAAREYIEKGPVAMYGKHGFGLWAVERKSDGATLGMCGLIKRDTLDDVDIGFAFLERHSGQGYAFEAANAVMAHALQTLKLPRVVAITSVDNDKSIRLLGKVGLKFEKLIRLAGSDEDVRLFGTE</sequence>
<dbReference type="EMBL" id="QUSW01000001">
    <property type="protein sequence ID" value="RQP25851.1"/>
    <property type="molecule type" value="Genomic_DNA"/>
</dbReference>
<reference evidence="2 3" key="2">
    <citation type="submission" date="2018-12" db="EMBL/GenBank/DDBJ databases">
        <title>Rhizobacter gummiphilus sp. nov., a rubber-degrading bacterium isolated from the soil of a botanical garden in Japan.</title>
        <authorList>
            <person name="Shunsuke S.S."/>
        </authorList>
    </citation>
    <scope>NUCLEOTIDE SEQUENCE [LARGE SCALE GENOMIC DNA]</scope>
    <source>
        <strain evidence="2 3">S-16</strain>
    </source>
</reference>
<organism evidence="2 3">
    <name type="scientific">Piscinibacter terrae</name>
    <dbReference type="NCBI Taxonomy" id="2496871"/>
    <lineage>
        <taxon>Bacteria</taxon>
        <taxon>Pseudomonadati</taxon>
        <taxon>Pseudomonadota</taxon>
        <taxon>Betaproteobacteria</taxon>
        <taxon>Burkholderiales</taxon>
        <taxon>Sphaerotilaceae</taxon>
        <taxon>Piscinibacter</taxon>
    </lineage>
</organism>
<dbReference type="Proteomes" id="UP000267464">
    <property type="component" value="Unassembled WGS sequence"/>
</dbReference>
<evidence type="ECO:0000313" key="2">
    <source>
        <dbReference type="EMBL" id="RQP25851.1"/>
    </source>
</evidence>
<dbReference type="Gene3D" id="3.40.630.30">
    <property type="match status" value="1"/>
</dbReference>
<dbReference type="InterPro" id="IPR016181">
    <property type="entry name" value="Acyl_CoA_acyltransferase"/>
</dbReference>
<dbReference type="PANTHER" id="PTHR43792:SF1">
    <property type="entry name" value="N-ACETYLTRANSFERASE DOMAIN-CONTAINING PROTEIN"/>
    <property type="match status" value="1"/>
</dbReference>
<gene>
    <name evidence="2" type="ORF">DZC73_02000</name>
</gene>
<proteinExistence type="predicted"/>
<dbReference type="PROSITE" id="PS51186">
    <property type="entry name" value="GNAT"/>
    <property type="match status" value="1"/>
</dbReference>
<accession>A0A3N7HXR3</accession>
<reference evidence="2 3" key="1">
    <citation type="submission" date="2018-08" db="EMBL/GenBank/DDBJ databases">
        <authorList>
            <person name="Khan S.A."/>
            <person name="Jeon C.O."/>
            <person name="Chun B.H."/>
            <person name="Jeong S.E."/>
        </authorList>
    </citation>
    <scope>NUCLEOTIDE SEQUENCE [LARGE SCALE GENOMIC DNA]</scope>
    <source>
        <strain evidence="2 3">S-16</strain>
    </source>
</reference>
<dbReference type="SUPFAM" id="SSF55729">
    <property type="entry name" value="Acyl-CoA N-acyltransferases (Nat)"/>
    <property type="match status" value="1"/>
</dbReference>
<evidence type="ECO:0000313" key="3">
    <source>
        <dbReference type="Proteomes" id="UP000267464"/>
    </source>
</evidence>
<dbReference type="AlphaFoldDB" id="A0A3N7HXR3"/>
<dbReference type="InterPro" id="IPR051531">
    <property type="entry name" value="N-acetyltransferase"/>
</dbReference>
<dbReference type="RefSeq" id="WP_124538518.1">
    <property type="nucleotide sequence ID" value="NZ_QUSW01000001.1"/>
</dbReference>
<keyword evidence="3" id="KW-1185">Reference proteome</keyword>
<dbReference type="InterPro" id="IPR000182">
    <property type="entry name" value="GNAT_dom"/>
</dbReference>
<feature type="domain" description="N-acetyltransferase" evidence="1">
    <location>
        <begin position="9"/>
        <end position="168"/>
    </location>
</feature>
<dbReference type="PANTHER" id="PTHR43792">
    <property type="entry name" value="GNAT FAMILY, PUTATIVE (AFU_ORTHOLOGUE AFUA_3G00765)-RELATED-RELATED"/>
    <property type="match status" value="1"/>
</dbReference>
<name>A0A3N7HXR3_9BURK</name>
<keyword evidence="2" id="KW-0808">Transferase</keyword>
<evidence type="ECO:0000259" key="1">
    <source>
        <dbReference type="PROSITE" id="PS51186"/>
    </source>
</evidence>
<protein>
    <submittedName>
        <fullName evidence="2">N-acetyltransferase</fullName>
    </submittedName>
</protein>
<dbReference type="OrthoDB" id="9798081at2"/>